<accession>A0A6A6R7Z7</accession>
<evidence type="ECO:0000256" key="1">
    <source>
        <dbReference type="SAM" id="MobiDB-lite"/>
    </source>
</evidence>
<dbReference type="PANTHER" id="PTHR38790:SF4">
    <property type="entry name" value="2EXR DOMAIN-CONTAINING PROTEIN"/>
    <property type="match status" value="1"/>
</dbReference>
<name>A0A6A6R7Z7_9PEZI</name>
<sequence>MRSPNSLRNVVPAAYSKEERMSVIFLNYFPIFNTDSASSNSGLENERQSPLLRLPTNIRNRIYKYATESCWVHISYVVRGETLTPGDCWGVPQPSYFQRVYHPDQLGGYYYTFRLDPRFPLGHRLGNPEPNRLPLVCGQLYKETVLLPYERNVWLFEDAHVFRQFVEKDRKWPVAQRRAVRTVMTASELYVKDLWKKLFLRLETVIVRGQKGELTYVDPRLKKETTAGTVKGKGKATKNSFGKAKGSRKKKSERVELKEGE</sequence>
<gene>
    <name evidence="2" type="ORF">BU16DRAFT_285566</name>
</gene>
<reference evidence="2" key="1">
    <citation type="journal article" date="2020" name="Stud. Mycol.">
        <title>101 Dothideomycetes genomes: a test case for predicting lifestyles and emergence of pathogens.</title>
        <authorList>
            <person name="Haridas S."/>
            <person name="Albert R."/>
            <person name="Binder M."/>
            <person name="Bloem J."/>
            <person name="Labutti K."/>
            <person name="Salamov A."/>
            <person name="Andreopoulos B."/>
            <person name="Baker S."/>
            <person name="Barry K."/>
            <person name="Bills G."/>
            <person name="Bluhm B."/>
            <person name="Cannon C."/>
            <person name="Castanera R."/>
            <person name="Culley D."/>
            <person name="Daum C."/>
            <person name="Ezra D."/>
            <person name="Gonzalez J."/>
            <person name="Henrissat B."/>
            <person name="Kuo A."/>
            <person name="Liang C."/>
            <person name="Lipzen A."/>
            <person name="Lutzoni F."/>
            <person name="Magnuson J."/>
            <person name="Mondo S."/>
            <person name="Nolan M."/>
            <person name="Ohm R."/>
            <person name="Pangilinan J."/>
            <person name="Park H.-J."/>
            <person name="Ramirez L."/>
            <person name="Alfaro M."/>
            <person name="Sun H."/>
            <person name="Tritt A."/>
            <person name="Yoshinaga Y."/>
            <person name="Zwiers L.-H."/>
            <person name="Turgeon B."/>
            <person name="Goodwin S."/>
            <person name="Spatafora J."/>
            <person name="Crous P."/>
            <person name="Grigoriev I."/>
        </authorList>
    </citation>
    <scope>NUCLEOTIDE SEQUENCE</scope>
    <source>
        <strain evidence="2">CBS 269.34</strain>
    </source>
</reference>
<proteinExistence type="predicted"/>
<dbReference type="AlphaFoldDB" id="A0A6A6R7Z7"/>
<dbReference type="EMBL" id="MU004184">
    <property type="protein sequence ID" value="KAF2499863.1"/>
    <property type="molecule type" value="Genomic_DNA"/>
</dbReference>
<evidence type="ECO:0000313" key="3">
    <source>
        <dbReference type="Proteomes" id="UP000799750"/>
    </source>
</evidence>
<protein>
    <submittedName>
        <fullName evidence="2">Uncharacterized protein</fullName>
    </submittedName>
</protein>
<organism evidence="2 3">
    <name type="scientific">Lophium mytilinum</name>
    <dbReference type="NCBI Taxonomy" id="390894"/>
    <lineage>
        <taxon>Eukaryota</taxon>
        <taxon>Fungi</taxon>
        <taxon>Dikarya</taxon>
        <taxon>Ascomycota</taxon>
        <taxon>Pezizomycotina</taxon>
        <taxon>Dothideomycetes</taxon>
        <taxon>Pleosporomycetidae</taxon>
        <taxon>Mytilinidiales</taxon>
        <taxon>Mytilinidiaceae</taxon>
        <taxon>Lophium</taxon>
    </lineage>
</organism>
<dbReference type="Proteomes" id="UP000799750">
    <property type="component" value="Unassembled WGS sequence"/>
</dbReference>
<dbReference type="PANTHER" id="PTHR38790">
    <property type="entry name" value="2EXR DOMAIN-CONTAINING PROTEIN-RELATED"/>
    <property type="match status" value="1"/>
</dbReference>
<feature type="region of interest" description="Disordered" evidence="1">
    <location>
        <begin position="225"/>
        <end position="261"/>
    </location>
</feature>
<keyword evidence="3" id="KW-1185">Reference proteome</keyword>
<evidence type="ECO:0000313" key="2">
    <source>
        <dbReference type="EMBL" id="KAF2499863.1"/>
    </source>
</evidence>
<dbReference type="OrthoDB" id="5413827at2759"/>